<evidence type="ECO:0000313" key="9">
    <source>
        <dbReference type="Proteomes" id="UP000051445"/>
    </source>
</evidence>
<dbReference type="InterPro" id="IPR032816">
    <property type="entry name" value="VTT_dom"/>
</dbReference>
<feature type="transmembrane region" description="Helical" evidence="6">
    <location>
        <begin position="142"/>
        <end position="161"/>
    </location>
</feature>
<proteinExistence type="inferred from homology"/>
<dbReference type="EMBL" id="AZER01000016">
    <property type="protein sequence ID" value="KRL27135.1"/>
    <property type="molecule type" value="Genomic_DNA"/>
</dbReference>
<feature type="domain" description="VTT" evidence="7">
    <location>
        <begin position="83"/>
        <end position="193"/>
    </location>
</feature>
<keyword evidence="3 6" id="KW-0812">Transmembrane</keyword>
<evidence type="ECO:0000313" key="8">
    <source>
        <dbReference type="EMBL" id="KRL27135.1"/>
    </source>
</evidence>
<feature type="transmembrane region" description="Helical" evidence="6">
    <location>
        <begin position="12"/>
        <end position="31"/>
    </location>
</feature>
<keyword evidence="9" id="KW-1185">Reference proteome</keyword>
<accession>A0A0R1P4A8</accession>
<dbReference type="PANTHER" id="PTHR12677:SF49">
    <property type="entry name" value="TVP38_TMEM64 FAMILY MEMBRANE PROTEIN"/>
    <property type="match status" value="1"/>
</dbReference>
<dbReference type="PATRIC" id="fig|1423746.3.peg.896"/>
<dbReference type="RefSeq" id="WP_057750754.1">
    <property type="nucleotide sequence ID" value="NZ_AZER01000016.1"/>
</dbReference>
<dbReference type="Proteomes" id="UP000051445">
    <property type="component" value="Unassembled WGS sequence"/>
</dbReference>
<name>A0A0R1P4A8_9LACO</name>
<keyword evidence="5 6" id="KW-0472">Membrane</keyword>
<evidence type="ECO:0000256" key="2">
    <source>
        <dbReference type="ARBA" id="ARBA00022475"/>
    </source>
</evidence>
<evidence type="ECO:0000256" key="4">
    <source>
        <dbReference type="ARBA" id="ARBA00022989"/>
    </source>
</evidence>
<protein>
    <recommendedName>
        <fullName evidence="6">TVP38/TMEM64 family membrane protein</fullName>
    </recommendedName>
</protein>
<evidence type="ECO:0000256" key="1">
    <source>
        <dbReference type="ARBA" id="ARBA00004651"/>
    </source>
</evidence>
<dbReference type="PANTHER" id="PTHR12677">
    <property type="entry name" value="GOLGI APPARATUS MEMBRANE PROTEIN TVP38-RELATED"/>
    <property type="match status" value="1"/>
</dbReference>
<feature type="transmembrane region" description="Helical" evidence="6">
    <location>
        <begin position="173"/>
        <end position="191"/>
    </location>
</feature>
<dbReference type="GO" id="GO:0005886">
    <property type="term" value="C:plasma membrane"/>
    <property type="evidence" value="ECO:0007669"/>
    <property type="project" value="UniProtKB-SubCell"/>
</dbReference>
<feature type="transmembrane region" description="Helical" evidence="6">
    <location>
        <begin position="65"/>
        <end position="91"/>
    </location>
</feature>
<organism evidence="8 9">
    <name type="scientific">Limosilactobacillus frumenti DSM 13145</name>
    <dbReference type="NCBI Taxonomy" id="1423746"/>
    <lineage>
        <taxon>Bacteria</taxon>
        <taxon>Bacillati</taxon>
        <taxon>Bacillota</taxon>
        <taxon>Bacilli</taxon>
        <taxon>Lactobacillales</taxon>
        <taxon>Lactobacillaceae</taxon>
        <taxon>Limosilactobacillus</taxon>
    </lineage>
</organism>
<sequence length="233" mass="26165">MGSKHRTTKLGRGWLITLAVVLSIIVIAFIVNNYHAEIHLLLHPVPGERAKLLALMRQHGLVNSILLLALVALFNAIPGMSNSVVCIFVGLCYGPWLGFMVNWLGNICGNCLVISLLNHIDISKRMKSQRILDLLLNQKHPLIGLTIGFMIPFIPSILVNYASSQMHIDQRRYLAMLFVGMAPTSFLYAFGGDAIFKGDFKRFIPIIIALLIIFACYYVIRKFYKQHKANLAE</sequence>
<comment type="subcellular location">
    <subcellularLocation>
        <location evidence="1 6">Cell membrane</location>
        <topology evidence="1 6">Multi-pass membrane protein</topology>
    </subcellularLocation>
</comment>
<dbReference type="AlphaFoldDB" id="A0A0R1P4A8"/>
<comment type="caution">
    <text evidence="8">The sequence shown here is derived from an EMBL/GenBank/DDBJ whole genome shotgun (WGS) entry which is preliminary data.</text>
</comment>
<reference evidence="8 9" key="1">
    <citation type="journal article" date="2015" name="Genome Announc.">
        <title>Expanding the biotechnology potential of lactobacilli through comparative genomics of 213 strains and associated genera.</title>
        <authorList>
            <person name="Sun Z."/>
            <person name="Harris H.M."/>
            <person name="McCann A."/>
            <person name="Guo C."/>
            <person name="Argimon S."/>
            <person name="Zhang W."/>
            <person name="Yang X."/>
            <person name="Jeffery I.B."/>
            <person name="Cooney J.C."/>
            <person name="Kagawa T.F."/>
            <person name="Liu W."/>
            <person name="Song Y."/>
            <person name="Salvetti E."/>
            <person name="Wrobel A."/>
            <person name="Rasinkangas P."/>
            <person name="Parkhill J."/>
            <person name="Rea M.C."/>
            <person name="O'Sullivan O."/>
            <person name="Ritari J."/>
            <person name="Douillard F.P."/>
            <person name="Paul Ross R."/>
            <person name="Yang R."/>
            <person name="Briner A.E."/>
            <person name="Felis G.E."/>
            <person name="de Vos W.M."/>
            <person name="Barrangou R."/>
            <person name="Klaenhammer T.R."/>
            <person name="Caufield P.W."/>
            <person name="Cui Y."/>
            <person name="Zhang H."/>
            <person name="O'Toole P.W."/>
        </authorList>
    </citation>
    <scope>NUCLEOTIDE SEQUENCE [LARGE SCALE GENOMIC DNA]</scope>
    <source>
        <strain evidence="8 9">DSM 13145</strain>
    </source>
</reference>
<gene>
    <name evidence="8" type="ORF">FD27_GL000885</name>
</gene>
<dbReference type="STRING" id="1423746.FD27_GL000885"/>
<evidence type="ECO:0000259" key="7">
    <source>
        <dbReference type="Pfam" id="PF09335"/>
    </source>
</evidence>
<comment type="similarity">
    <text evidence="6">Belongs to the TVP38/TMEM64 family.</text>
</comment>
<keyword evidence="2 6" id="KW-1003">Cell membrane</keyword>
<keyword evidence="4 6" id="KW-1133">Transmembrane helix</keyword>
<dbReference type="Pfam" id="PF09335">
    <property type="entry name" value="VTT_dom"/>
    <property type="match status" value="1"/>
</dbReference>
<evidence type="ECO:0000256" key="3">
    <source>
        <dbReference type="ARBA" id="ARBA00022692"/>
    </source>
</evidence>
<dbReference type="OrthoDB" id="2360723at2"/>
<dbReference type="InterPro" id="IPR015414">
    <property type="entry name" value="TMEM64"/>
</dbReference>
<evidence type="ECO:0000256" key="6">
    <source>
        <dbReference type="RuleBase" id="RU366058"/>
    </source>
</evidence>
<evidence type="ECO:0000256" key="5">
    <source>
        <dbReference type="ARBA" id="ARBA00023136"/>
    </source>
</evidence>
<feature type="transmembrane region" description="Helical" evidence="6">
    <location>
        <begin position="203"/>
        <end position="220"/>
    </location>
</feature>